<evidence type="ECO:0000256" key="2">
    <source>
        <dbReference type="ARBA" id="ARBA00007617"/>
    </source>
</evidence>
<dbReference type="GO" id="GO:0006623">
    <property type="term" value="P:protein targeting to vacuole"/>
    <property type="evidence" value="ECO:0007669"/>
    <property type="project" value="TreeGrafter"/>
</dbReference>
<dbReference type="Proteomes" id="UP000239156">
    <property type="component" value="Unassembled WGS sequence"/>
</dbReference>
<evidence type="ECO:0000259" key="7">
    <source>
        <dbReference type="Pfam" id="PF07200"/>
    </source>
</evidence>
<feature type="domain" description="VPS37 C-terminal" evidence="7">
    <location>
        <begin position="34"/>
        <end position="175"/>
    </location>
</feature>
<keyword evidence="3" id="KW-0813">Transport</keyword>
<accession>A0A2S4VBB7</accession>
<evidence type="ECO:0000256" key="3">
    <source>
        <dbReference type="ARBA" id="ARBA00022448"/>
    </source>
</evidence>
<dbReference type="GO" id="GO:0006612">
    <property type="term" value="P:protein targeting to membrane"/>
    <property type="evidence" value="ECO:0007669"/>
    <property type="project" value="TreeGrafter"/>
</dbReference>
<protein>
    <recommendedName>
        <fullName evidence="7">VPS37 C-terminal domain-containing protein</fullName>
    </recommendedName>
</protein>
<evidence type="ECO:0000256" key="5">
    <source>
        <dbReference type="ARBA" id="ARBA00022927"/>
    </source>
</evidence>
<keyword evidence="5" id="KW-0653">Protein transport</keyword>
<comment type="subcellular location">
    <subcellularLocation>
        <location evidence="1">Endosome</location>
    </subcellularLocation>
</comment>
<keyword evidence="9" id="KW-1185">Reference proteome</keyword>
<dbReference type="AlphaFoldDB" id="A0A2S4VBB7"/>
<reference evidence="8" key="1">
    <citation type="submission" date="2017-12" db="EMBL/GenBank/DDBJ databases">
        <title>Gene loss provides genomic basis for host adaptation in cereal stripe rust fungi.</title>
        <authorList>
            <person name="Xia C."/>
        </authorList>
    </citation>
    <scope>NUCLEOTIDE SEQUENCE [LARGE SCALE GENOMIC DNA]</scope>
    <source>
        <strain evidence="8">93-210</strain>
    </source>
</reference>
<evidence type="ECO:0000256" key="4">
    <source>
        <dbReference type="ARBA" id="ARBA00022753"/>
    </source>
</evidence>
<dbReference type="EMBL" id="PKSL01000081">
    <property type="protein sequence ID" value="POW06842.1"/>
    <property type="molecule type" value="Genomic_DNA"/>
</dbReference>
<dbReference type="GO" id="GO:0043162">
    <property type="term" value="P:ubiquitin-dependent protein catabolic process via the multivesicular body sorting pathway"/>
    <property type="evidence" value="ECO:0007669"/>
    <property type="project" value="TreeGrafter"/>
</dbReference>
<comment type="caution">
    <text evidence="8">The sequence shown here is derived from an EMBL/GenBank/DDBJ whole genome shotgun (WGS) entry which is preliminary data.</text>
</comment>
<dbReference type="InterPro" id="IPR009851">
    <property type="entry name" value="Mod_r"/>
</dbReference>
<dbReference type="PANTHER" id="PTHR13678:SF2">
    <property type="entry name" value="VACUOLAR PROTEIN SORTING-ASSOCIATED PROTEIN 37A"/>
    <property type="match status" value="1"/>
</dbReference>
<sequence>MTSSNQPDPHHHHQTNQPAIDDQLSREFPEIGAMSKEDLQDLLNDPDFFHAIMIRQPEVQKCVEEHQVAINRNQALAEKNLLLKPRLEGLRDQVTCSFNETQEKIAEFNKLLKQQTELYQMYGETGSRTRLLTALHESDKLSESIAHQFVFEGTLDEDQFIREYRIERLKFYKRDWIANRGGLMVNFVGIRSFAVI</sequence>
<name>A0A2S4VBB7_9BASI</name>
<feature type="region of interest" description="Disordered" evidence="6">
    <location>
        <begin position="1"/>
        <end position="22"/>
    </location>
</feature>
<dbReference type="PANTHER" id="PTHR13678">
    <property type="entry name" value="VACUOLAR PROTEIN SORTING-ASSOCIATED PROTEIN 37"/>
    <property type="match status" value="1"/>
</dbReference>
<evidence type="ECO:0000313" key="8">
    <source>
        <dbReference type="EMBL" id="POW06842.1"/>
    </source>
</evidence>
<gene>
    <name evidence="8" type="ORF">PSTT_08704</name>
</gene>
<proteinExistence type="inferred from homology"/>
<organism evidence="8 9">
    <name type="scientific">Puccinia striiformis</name>
    <dbReference type="NCBI Taxonomy" id="27350"/>
    <lineage>
        <taxon>Eukaryota</taxon>
        <taxon>Fungi</taxon>
        <taxon>Dikarya</taxon>
        <taxon>Basidiomycota</taxon>
        <taxon>Pucciniomycotina</taxon>
        <taxon>Pucciniomycetes</taxon>
        <taxon>Pucciniales</taxon>
        <taxon>Pucciniaceae</taxon>
        <taxon>Puccinia</taxon>
    </lineage>
</organism>
<evidence type="ECO:0000313" key="9">
    <source>
        <dbReference type="Proteomes" id="UP000239156"/>
    </source>
</evidence>
<dbReference type="VEuPathDB" id="FungiDB:PSHT_07360"/>
<dbReference type="VEuPathDB" id="FungiDB:PSTT_08704"/>
<evidence type="ECO:0000256" key="6">
    <source>
        <dbReference type="SAM" id="MobiDB-lite"/>
    </source>
</evidence>
<evidence type="ECO:0000256" key="1">
    <source>
        <dbReference type="ARBA" id="ARBA00004177"/>
    </source>
</evidence>
<dbReference type="Pfam" id="PF07200">
    <property type="entry name" value="Mod_r"/>
    <property type="match status" value="1"/>
</dbReference>
<comment type="similarity">
    <text evidence="2">Belongs to the VPS37 family.</text>
</comment>
<dbReference type="GO" id="GO:0000813">
    <property type="term" value="C:ESCRT I complex"/>
    <property type="evidence" value="ECO:0007669"/>
    <property type="project" value="TreeGrafter"/>
</dbReference>
<keyword evidence="4" id="KW-0967">Endosome</keyword>